<protein>
    <submittedName>
        <fullName evidence="2">SIR2 family protein</fullName>
    </submittedName>
</protein>
<dbReference type="Pfam" id="PF13289">
    <property type="entry name" value="SIR2_2"/>
    <property type="match status" value="1"/>
</dbReference>
<dbReference type="EMBL" id="JAPNKA010000001">
    <property type="protein sequence ID" value="MCY1078931.1"/>
    <property type="molecule type" value="Genomic_DNA"/>
</dbReference>
<sequence>MNLPRELVEAVRRNQVVPFVGAGVSMGVKRGLFPSWKQLLEALADRLAQESLPETVVAEVRQRIAGGDFLTAAELGFKELGAFRFNRFLREALRVSQPADADLSVVRALWALRPEVMLTTNYDDVLLWGREGAEPISNDQEDELNLMDAEASPVAPRLWYLHGTIHRLSTLILGGADYSRLYGDGTQQEGRYSHYTHALVRLREWIRSKPFLYVGFSFSDAYVLKQIEHVLGITKGRQVPSFALMKKGSIERGVLWPRYNIQLIEYEDHGPPLAACLNALSRAAFGAPPVPDAHRVPMPASAGAASTNSFRSSMPIPGASVLESFSAEDASTAPAAPTPVPQSPPPIPLEPPHVPRVALEQEYTRILQSQHRLVLLTPEEGGARSIAHRVAMPYGERVARLEPPNLPDCTEADYCRAIVAGANLTSFDALVKHLRKRAEAFGREHLLVLRYEWGPLGHLDTLGKHLQRLMEEPSKVAFHLLVAGGERSAWLLHNAPESSVYKDAPRREVPDFTVDEVRQLLDGAGLNGKQWAGAVHEATGGHLGLLKEVLLGAGALDRDSVTARLARSPSVRGALQERLLEDERHGYVGKRSCRFVLEDLLAGRPVAALGPLEHRTEHPEVRLYFAGLVRGDAEGKTVLRCRAVELAARDVLARKDVRP</sequence>
<gene>
    <name evidence="2" type="ORF">OV287_31170</name>
</gene>
<keyword evidence="3" id="KW-1185">Reference proteome</keyword>
<proteinExistence type="predicted"/>
<feature type="region of interest" description="Disordered" evidence="1">
    <location>
        <begin position="327"/>
        <end position="352"/>
    </location>
</feature>
<name>A0ABT4AB82_9BACT</name>
<dbReference type="Proteomes" id="UP001207654">
    <property type="component" value="Unassembled WGS sequence"/>
</dbReference>
<dbReference type="RefSeq" id="WP_267537689.1">
    <property type="nucleotide sequence ID" value="NZ_JAPNKA010000001.1"/>
</dbReference>
<comment type="caution">
    <text evidence="2">The sequence shown here is derived from an EMBL/GenBank/DDBJ whole genome shotgun (WGS) entry which is preliminary data.</text>
</comment>
<accession>A0ABT4AB82</accession>
<evidence type="ECO:0000256" key="1">
    <source>
        <dbReference type="SAM" id="MobiDB-lite"/>
    </source>
</evidence>
<reference evidence="2 3" key="1">
    <citation type="submission" date="2022-11" db="EMBL/GenBank/DDBJ databases">
        <title>Minimal conservation of predation-associated metabolite biosynthetic gene clusters underscores biosynthetic potential of Myxococcota including descriptions for ten novel species: Archangium lansinium sp. nov., Myxococcus landrumus sp. nov., Nannocystis bai.</title>
        <authorList>
            <person name="Ahearne A."/>
            <person name="Stevens C."/>
            <person name="Phillips K."/>
        </authorList>
    </citation>
    <scope>NUCLEOTIDE SEQUENCE [LARGE SCALE GENOMIC DNA]</scope>
    <source>
        <strain evidence="2 3">MIWBW</strain>
    </source>
</reference>
<organism evidence="2 3">
    <name type="scientific">Archangium lansingense</name>
    <dbReference type="NCBI Taxonomy" id="2995310"/>
    <lineage>
        <taxon>Bacteria</taxon>
        <taxon>Pseudomonadati</taxon>
        <taxon>Myxococcota</taxon>
        <taxon>Myxococcia</taxon>
        <taxon>Myxococcales</taxon>
        <taxon>Cystobacterineae</taxon>
        <taxon>Archangiaceae</taxon>
        <taxon>Archangium</taxon>
    </lineage>
</organism>
<feature type="compositionally biased region" description="Pro residues" evidence="1">
    <location>
        <begin position="336"/>
        <end position="352"/>
    </location>
</feature>
<evidence type="ECO:0000313" key="2">
    <source>
        <dbReference type="EMBL" id="MCY1078931.1"/>
    </source>
</evidence>
<evidence type="ECO:0000313" key="3">
    <source>
        <dbReference type="Proteomes" id="UP001207654"/>
    </source>
</evidence>